<evidence type="ECO:0000313" key="3">
    <source>
        <dbReference type="Proteomes" id="UP000018895"/>
    </source>
</evidence>
<dbReference type="InterPro" id="IPR029058">
    <property type="entry name" value="AB_hydrolase_fold"/>
</dbReference>
<keyword evidence="3" id="KW-1185">Reference proteome</keyword>
<reference evidence="2" key="1">
    <citation type="journal article" date="2014" name="Genome Announc.">
        <title>Draft Genome Sequences of Three Alkaliphilic Bacillus Strains, Bacillus wakoensis JCM 9140T, Bacillus akibai JCM 9157T, and Bacillus hemicellulosilyticus JCM 9152T.</title>
        <authorList>
            <person name="Yuki M."/>
            <person name="Oshima K."/>
            <person name="Suda W."/>
            <person name="Oshida Y."/>
            <person name="Kitamura K."/>
            <person name="Iida T."/>
            <person name="Hattori M."/>
            <person name="Ohkuma M."/>
        </authorList>
    </citation>
    <scope>NUCLEOTIDE SEQUENCE [LARGE SCALE GENOMIC DNA]</scope>
    <source>
        <strain evidence="2">JCM 9152</strain>
    </source>
</reference>
<dbReference type="AlphaFoldDB" id="W4QBI6"/>
<organism evidence="2 3">
    <name type="scientific">Halalkalibacter hemicellulosilyticusJCM 9152</name>
    <dbReference type="NCBI Taxonomy" id="1236971"/>
    <lineage>
        <taxon>Bacteria</taxon>
        <taxon>Bacillati</taxon>
        <taxon>Bacillota</taxon>
        <taxon>Bacilli</taxon>
        <taxon>Bacillales</taxon>
        <taxon>Bacillaceae</taxon>
        <taxon>Halalkalibacter</taxon>
    </lineage>
</organism>
<dbReference type="Proteomes" id="UP000018895">
    <property type="component" value="Unassembled WGS sequence"/>
</dbReference>
<keyword evidence="2" id="KW-0378">Hydrolase</keyword>
<comment type="caution">
    <text evidence="2">The sequence shown here is derived from an EMBL/GenBank/DDBJ whole genome shotgun (WGS) entry which is preliminary data.</text>
</comment>
<gene>
    <name evidence="2" type="ORF">JCM9152_678</name>
</gene>
<proteinExistence type="predicted"/>
<name>W4QBI6_9BACI</name>
<accession>W4QBI6</accession>
<dbReference type="STRING" id="1236971.JCM9152_678"/>
<dbReference type="PRINTS" id="PR00111">
    <property type="entry name" value="ABHYDROLASE"/>
</dbReference>
<evidence type="ECO:0000313" key="2">
    <source>
        <dbReference type="EMBL" id="GAE29327.1"/>
    </source>
</evidence>
<dbReference type="PANTHER" id="PTHR43798">
    <property type="entry name" value="MONOACYLGLYCEROL LIPASE"/>
    <property type="match status" value="1"/>
</dbReference>
<dbReference type="InterPro" id="IPR000073">
    <property type="entry name" value="AB_hydrolase_1"/>
</dbReference>
<protein>
    <submittedName>
        <fullName evidence="2">Beta-ketoadipate enol-lactone hydrolase</fullName>
    </submittedName>
</protein>
<dbReference type="SUPFAM" id="SSF53474">
    <property type="entry name" value="alpha/beta-Hydrolases"/>
    <property type="match status" value="1"/>
</dbReference>
<feature type="domain" description="AB hydrolase-1" evidence="1">
    <location>
        <begin position="20"/>
        <end position="243"/>
    </location>
</feature>
<evidence type="ECO:0000259" key="1">
    <source>
        <dbReference type="Pfam" id="PF00561"/>
    </source>
</evidence>
<sequence>MPTITSNNVTLYYENQGEGKPIIFTHGASWNHKQWHPQVKYFSNHYQTVVWDVRGHGQSSLPIGKVNSEDFSKDLITLLDHLKIEKAILCGLSMGGHISLQTAIRYPERVEALILIGTPFTNSYNWYEKLFVPINRFSTRLIPMKVAGRIQAKMLSKFNPRNKDYIEEAFNMIEKNNWTRVWDAVTRMESGSDLVKVKCPTLLLQGDHDTMIMRQQKAMLEKIKHSQLKIIKDAHHATNLDNPKEVNIEIEEFLSNNQI</sequence>
<dbReference type="OrthoDB" id="9805423at2"/>
<dbReference type="GO" id="GO:0016787">
    <property type="term" value="F:hydrolase activity"/>
    <property type="evidence" value="ECO:0007669"/>
    <property type="project" value="UniProtKB-KW"/>
</dbReference>
<dbReference type="InterPro" id="IPR050266">
    <property type="entry name" value="AB_hydrolase_sf"/>
</dbReference>
<dbReference type="Pfam" id="PF00561">
    <property type="entry name" value="Abhydrolase_1"/>
    <property type="match status" value="1"/>
</dbReference>
<dbReference type="RefSeq" id="WP_035340802.1">
    <property type="nucleotide sequence ID" value="NZ_BAUU01000004.1"/>
</dbReference>
<dbReference type="EMBL" id="BAUU01000004">
    <property type="protein sequence ID" value="GAE29327.1"/>
    <property type="molecule type" value="Genomic_DNA"/>
</dbReference>
<dbReference type="Gene3D" id="3.40.50.1820">
    <property type="entry name" value="alpha/beta hydrolase"/>
    <property type="match status" value="1"/>
</dbReference>